<dbReference type="EMBL" id="FUWR01000030">
    <property type="protein sequence ID" value="SKA23083.1"/>
    <property type="molecule type" value="Genomic_DNA"/>
</dbReference>
<dbReference type="SMART" id="SM00849">
    <property type="entry name" value="Lactamase_B"/>
    <property type="match status" value="1"/>
</dbReference>
<proteinExistence type="predicted"/>
<dbReference type="Pfam" id="PF19583">
    <property type="entry name" value="ODP"/>
    <property type="match status" value="1"/>
</dbReference>
<dbReference type="Proteomes" id="UP000190102">
    <property type="component" value="Unassembled WGS sequence"/>
</dbReference>
<sequence length="367" mass="40417">MDNLINLDQASELAPGVYWVGAGTKTFLSRNSFLRIFKGNGTTGTLLIDPGPTNDLDSLSQKVSAVLPGGLAKINLAFINHQDPDVLGVLPTLTKLNQNLTVIATEDTWRLANLNGMSQTPFRAVDKVQGQRVVLPTGHKLQFIPTPFCHFRGACMIYDLESRILFTGDLFGGIAASGLHATESNWAGIKAFHQLYMPSNEAIRLAINKIRALDPAPLALMPQHGGLIKGELIELFMNRMEELQVGLDIISSLSEKMPALIAGLNEIMGEVRNILGADEVHRIMGFFKPDGTYPAMFTLGDDEQVKDIKGEPVEAVEALLRIFLKFSTEKQKELLCPKILQILLQRGLPPFDFLLTRDDQPMDLSIE</sequence>
<dbReference type="PANTHER" id="PTHR43041:SF1">
    <property type="entry name" value="METALLO-BETA-LACTAMASE DOMAIN-CONTAINING PROTEIN"/>
    <property type="match status" value="1"/>
</dbReference>
<dbReference type="OrthoDB" id="9768433at2"/>
<dbReference type="RefSeq" id="WP_078791499.1">
    <property type="nucleotide sequence ID" value="NZ_FUWR01000030.1"/>
</dbReference>
<organism evidence="2 3">
    <name type="scientific">Trichlorobacter thiogenes</name>
    <dbReference type="NCBI Taxonomy" id="115783"/>
    <lineage>
        <taxon>Bacteria</taxon>
        <taxon>Pseudomonadati</taxon>
        <taxon>Thermodesulfobacteriota</taxon>
        <taxon>Desulfuromonadia</taxon>
        <taxon>Geobacterales</taxon>
        <taxon>Geobacteraceae</taxon>
        <taxon>Trichlorobacter</taxon>
    </lineage>
</organism>
<accession>A0A1T4S4D4</accession>
<protein>
    <submittedName>
        <fullName evidence="2">Flavorubredoxin</fullName>
    </submittedName>
</protein>
<dbReference type="InterPro" id="IPR036866">
    <property type="entry name" value="RibonucZ/Hydroxyglut_hydro"/>
</dbReference>
<gene>
    <name evidence="2" type="ORF">SAMN02745119_03246</name>
</gene>
<reference evidence="3" key="1">
    <citation type="submission" date="2017-02" db="EMBL/GenBank/DDBJ databases">
        <authorList>
            <person name="Varghese N."/>
            <person name="Submissions S."/>
        </authorList>
    </citation>
    <scope>NUCLEOTIDE SEQUENCE [LARGE SCALE GENOMIC DNA]</scope>
    <source>
        <strain evidence="3">ATCC BAA-34</strain>
    </source>
</reference>
<dbReference type="PANTHER" id="PTHR43041">
    <property type="entry name" value="HYDROLASE, METALLO-BETA-LACTAMASE SUPERFAMILY"/>
    <property type="match status" value="1"/>
</dbReference>
<dbReference type="AlphaFoldDB" id="A0A1T4S4D4"/>
<evidence type="ECO:0000313" key="2">
    <source>
        <dbReference type="EMBL" id="SKA23083.1"/>
    </source>
</evidence>
<dbReference type="InterPro" id="IPR045761">
    <property type="entry name" value="ODP_dom"/>
</dbReference>
<dbReference type="InterPro" id="IPR001279">
    <property type="entry name" value="Metallo-B-lactamas"/>
</dbReference>
<evidence type="ECO:0000313" key="3">
    <source>
        <dbReference type="Proteomes" id="UP000190102"/>
    </source>
</evidence>
<name>A0A1T4S4D4_9BACT</name>
<dbReference type="STRING" id="115783.SAMN02745119_03246"/>
<keyword evidence="3" id="KW-1185">Reference proteome</keyword>
<evidence type="ECO:0000259" key="1">
    <source>
        <dbReference type="SMART" id="SM00849"/>
    </source>
</evidence>
<dbReference type="SUPFAM" id="SSF56281">
    <property type="entry name" value="Metallo-hydrolase/oxidoreductase"/>
    <property type="match status" value="1"/>
</dbReference>
<dbReference type="Gene3D" id="3.60.15.10">
    <property type="entry name" value="Ribonuclease Z/Hydroxyacylglutathione hydrolase-like"/>
    <property type="match status" value="1"/>
</dbReference>
<feature type="domain" description="Metallo-beta-lactamase" evidence="1">
    <location>
        <begin position="29"/>
        <end position="224"/>
    </location>
</feature>